<dbReference type="Proteomes" id="UP000053675">
    <property type="component" value="Unassembled WGS sequence"/>
</dbReference>
<evidence type="ECO:0000256" key="4">
    <source>
        <dbReference type="ARBA" id="ARBA00022519"/>
    </source>
</evidence>
<keyword evidence="3" id="KW-1003">Cell membrane</keyword>
<dbReference type="GO" id="GO:0022857">
    <property type="term" value="F:transmembrane transporter activity"/>
    <property type="evidence" value="ECO:0007669"/>
    <property type="project" value="UniProtKB-UniRule"/>
</dbReference>
<feature type="transmembrane region" description="Helical" evidence="9">
    <location>
        <begin position="88"/>
        <end position="106"/>
    </location>
</feature>
<reference evidence="11 12" key="1">
    <citation type="submission" date="2014-05" db="EMBL/GenBank/DDBJ databases">
        <title>Draft Genome Sequence of Nitratireductor basaltis Strain UMTGB225, A Marine Bacterium Isolated from Green Barrel Tunicate.</title>
        <authorList>
            <person name="Gan H.Y."/>
        </authorList>
    </citation>
    <scope>NUCLEOTIDE SEQUENCE [LARGE SCALE GENOMIC DNA]</scope>
    <source>
        <strain evidence="11 12">UMTGB225</strain>
    </source>
</reference>
<evidence type="ECO:0000256" key="2">
    <source>
        <dbReference type="ARBA" id="ARBA00022448"/>
    </source>
</evidence>
<keyword evidence="5 9" id="KW-0812">Transmembrane</keyword>
<dbReference type="InterPro" id="IPR007387">
    <property type="entry name" value="TRAP_DctQ"/>
</dbReference>
<comment type="function">
    <text evidence="9">Part of the tripartite ATP-independent periplasmic (TRAP) transport system.</text>
</comment>
<protein>
    <recommendedName>
        <fullName evidence="9">TRAP transporter small permease protein</fullName>
    </recommendedName>
</protein>
<accession>A0A084U8K7</accession>
<comment type="subcellular location">
    <subcellularLocation>
        <location evidence="1 9">Cell inner membrane</location>
        <topology evidence="1 9">Multi-pass membrane protein</topology>
    </subcellularLocation>
</comment>
<comment type="similarity">
    <text evidence="8 9">Belongs to the TRAP transporter small permease family.</text>
</comment>
<evidence type="ECO:0000313" key="12">
    <source>
        <dbReference type="Proteomes" id="UP000053675"/>
    </source>
</evidence>
<keyword evidence="12" id="KW-1185">Reference proteome</keyword>
<dbReference type="eggNOG" id="COG3090">
    <property type="taxonomic scope" value="Bacteria"/>
</dbReference>
<feature type="transmembrane region" description="Helical" evidence="9">
    <location>
        <begin position="14"/>
        <end position="34"/>
    </location>
</feature>
<dbReference type="PANTHER" id="PTHR35011:SF2">
    <property type="entry name" value="2,3-DIKETO-L-GULONATE TRAP TRANSPORTER SMALL PERMEASE PROTEIN YIAM"/>
    <property type="match status" value="1"/>
</dbReference>
<feature type="domain" description="Tripartite ATP-independent periplasmic transporters DctQ component" evidence="10">
    <location>
        <begin position="26"/>
        <end position="154"/>
    </location>
</feature>
<dbReference type="AlphaFoldDB" id="A0A084U8K7"/>
<dbReference type="OrthoDB" id="7874783at2"/>
<feature type="transmembrane region" description="Helical" evidence="9">
    <location>
        <begin position="126"/>
        <end position="146"/>
    </location>
</feature>
<evidence type="ECO:0000256" key="9">
    <source>
        <dbReference type="RuleBase" id="RU369079"/>
    </source>
</evidence>
<proteinExistence type="inferred from homology"/>
<evidence type="ECO:0000256" key="5">
    <source>
        <dbReference type="ARBA" id="ARBA00022692"/>
    </source>
</evidence>
<dbReference type="GO" id="GO:0015740">
    <property type="term" value="P:C4-dicarboxylate transport"/>
    <property type="evidence" value="ECO:0007669"/>
    <property type="project" value="TreeGrafter"/>
</dbReference>
<keyword evidence="7 9" id="KW-0472">Membrane</keyword>
<gene>
    <name evidence="11" type="ORF">EL18_00308</name>
</gene>
<sequence>MPLIDRALAVIDRLFLVGANAALLAMLITTTLNIASRAFLGQGVVWVFPINIVLFVWMTFLGFFVVYRRNKDITVDFLLSAMPALAQRIGRILVDLAVIALLLIILREAPALIQRQVGNIEMVGLQRYWLSIPFFVSCALIALQFFSDLIHALKGHDAPAHHPAGDI</sequence>
<dbReference type="STRING" id="472175.EL18_00308"/>
<dbReference type="InterPro" id="IPR055348">
    <property type="entry name" value="DctQ"/>
</dbReference>
<evidence type="ECO:0000256" key="6">
    <source>
        <dbReference type="ARBA" id="ARBA00022989"/>
    </source>
</evidence>
<evidence type="ECO:0000259" key="10">
    <source>
        <dbReference type="Pfam" id="PF04290"/>
    </source>
</evidence>
<evidence type="ECO:0000256" key="8">
    <source>
        <dbReference type="ARBA" id="ARBA00038436"/>
    </source>
</evidence>
<dbReference type="RefSeq" id="WP_051913650.1">
    <property type="nucleotide sequence ID" value="NZ_JMQM01000001.1"/>
</dbReference>
<dbReference type="PANTHER" id="PTHR35011">
    <property type="entry name" value="2,3-DIKETO-L-GULONATE TRAP TRANSPORTER SMALL PERMEASE PROTEIN YIAM"/>
    <property type="match status" value="1"/>
</dbReference>
<name>A0A084U8K7_9HYPH</name>
<comment type="subunit">
    <text evidence="9">The complex comprises the extracytoplasmic solute receptor protein and the two transmembrane proteins.</text>
</comment>
<dbReference type="PATRIC" id="fig|472175.3.peg.318"/>
<evidence type="ECO:0000256" key="1">
    <source>
        <dbReference type="ARBA" id="ARBA00004429"/>
    </source>
</evidence>
<dbReference type="GO" id="GO:0005886">
    <property type="term" value="C:plasma membrane"/>
    <property type="evidence" value="ECO:0007669"/>
    <property type="project" value="UniProtKB-SubCell"/>
</dbReference>
<dbReference type="EMBL" id="JMQM01000001">
    <property type="protein sequence ID" value="KFB09293.1"/>
    <property type="molecule type" value="Genomic_DNA"/>
</dbReference>
<organism evidence="11 12">
    <name type="scientific">Nitratireductor basaltis</name>
    <dbReference type="NCBI Taxonomy" id="472175"/>
    <lineage>
        <taxon>Bacteria</taxon>
        <taxon>Pseudomonadati</taxon>
        <taxon>Pseudomonadota</taxon>
        <taxon>Alphaproteobacteria</taxon>
        <taxon>Hyphomicrobiales</taxon>
        <taxon>Phyllobacteriaceae</taxon>
        <taxon>Nitratireductor</taxon>
    </lineage>
</organism>
<keyword evidence="2 9" id="KW-0813">Transport</keyword>
<evidence type="ECO:0000256" key="3">
    <source>
        <dbReference type="ARBA" id="ARBA00022475"/>
    </source>
</evidence>
<keyword evidence="4 9" id="KW-0997">Cell inner membrane</keyword>
<dbReference type="Pfam" id="PF04290">
    <property type="entry name" value="DctQ"/>
    <property type="match status" value="1"/>
</dbReference>
<feature type="transmembrane region" description="Helical" evidence="9">
    <location>
        <begin position="46"/>
        <end position="67"/>
    </location>
</feature>
<evidence type="ECO:0000256" key="7">
    <source>
        <dbReference type="ARBA" id="ARBA00023136"/>
    </source>
</evidence>
<comment type="caution">
    <text evidence="11">The sequence shown here is derived from an EMBL/GenBank/DDBJ whole genome shotgun (WGS) entry which is preliminary data.</text>
</comment>
<keyword evidence="6 9" id="KW-1133">Transmembrane helix</keyword>
<evidence type="ECO:0000313" key="11">
    <source>
        <dbReference type="EMBL" id="KFB09293.1"/>
    </source>
</evidence>